<protein>
    <submittedName>
        <fullName evidence="1">Uncharacterized protein</fullName>
    </submittedName>
</protein>
<sequence length="361" mass="39933">MGRRVGLLERIARARLGGQVIRRLRRAGFTDARYDARGFRVRFTADGDETPTILELAPLLAARGRRRRGQVDRFVAGLVTTPRLPLDWAEARPLLRPVLRGGTPGLPLRRPVLPFLFEYVVVDLPDTMTYVGPDQPAGWGVSAEEVFAAARANLSGAVLHGVASEPVVVRFVDDGDAYWTSHLLLEHWLERMEGQVGGTPVAFAPERGTLLVTADGSEHLRGLFTQAEEIYAASSRPITPMAYGYDEYGCTVPYKAPSGHPLHQAVRRAERVLAVHEYTRQALQPPEAAAAPMAELRLMGSDEQGWRTRAVWDGKEPALLPEADEVQIGDQVCAWREVLPHLRVAAGYEPTRWVIDSWPAT</sequence>
<organism evidence="1 2">
    <name type="scientific">Paractinoplanes rhizophilus</name>
    <dbReference type="NCBI Taxonomy" id="1416877"/>
    <lineage>
        <taxon>Bacteria</taxon>
        <taxon>Bacillati</taxon>
        <taxon>Actinomycetota</taxon>
        <taxon>Actinomycetes</taxon>
        <taxon>Micromonosporales</taxon>
        <taxon>Micromonosporaceae</taxon>
        <taxon>Paractinoplanes</taxon>
    </lineage>
</organism>
<dbReference type="Proteomes" id="UP001596548">
    <property type="component" value="Unassembled WGS sequence"/>
</dbReference>
<dbReference type="RefSeq" id="WP_378976049.1">
    <property type="nucleotide sequence ID" value="NZ_JBHTBJ010000040.1"/>
</dbReference>
<dbReference type="EMBL" id="JBHTBJ010000040">
    <property type="protein sequence ID" value="MFC7278934.1"/>
    <property type="molecule type" value="Genomic_DNA"/>
</dbReference>
<gene>
    <name evidence="1" type="ORF">ACFQS1_33640</name>
</gene>
<proteinExistence type="predicted"/>
<keyword evidence="2" id="KW-1185">Reference proteome</keyword>
<evidence type="ECO:0000313" key="1">
    <source>
        <dbReference type="EMBL" id="MFC7278934.1"/>
    </source>
</evidence>
<reference evidence="2" key="1">
    <citation type="journal article" date="2019" name="Int. J. Syst. Evol. Microbiol.">
        <title>The Global Catalogue of Microorganisms (GCM) 10K type strain sequencing project: providing services to taxonomists for standard genome sequencing and annotation.</title>
        <authorList>
            <consortium name="The Broad Institute Genomics Platform"/>
            <consortium name="The Broad Institute Genome Sequencing Center for Infectious Disease"/>
            <person name="Wu L."/>
            <person name="Ma J."/>
        </authorList>
    </citation>
    <scope>NUCLEOTIDE SEQUENCE [LARGE SCALE GENOMIC DNA]</scope>
    <source>
        <strain evidence="2">XZYJT-10</strain>
    </source>
</reference>
<comment type="caution">
    <text evidence="1">The sequence shown here is derived from an EMBL/GenBank/DDBJ whole genome shotgun (WGS) entry which is preliminary data.</text>
</comment>
<name>A0ABW2I2A8_9ACTN</name>
<evidence type="ECO:0000313" key="2">
    <source>
        <dbReference type="Proteomes" id="UP001596548"/>
    </source>
</evidence>
<accession>A0ABW2I2A8</accession>